<accession>A0A3R7CK62</accession>
<reference evidence="1 2" key="2">
    <citation type="journal article" date="2021" name="Genomics">
        <title>High-quality reference genome for Clonorchis sinensis.</title>
        <authorList>
            <person name="Young N.D."/>
            <person name="Stroehlein A.J."/>
            <person name="Kinkar L."/>
            <person name="Wang T."/>
            <person name="Sohn W.M."/>
            <person name="Chang B.C.H."/>
            <person name="Kaur P."/>
            <person name="Weisz D."/>
            <person name="Dudchenko O."/>
            <person name="Aiden E.L."/>
            <person name="Korhonen P.K."/>
            <person name="Gasser R.B."/>
        </authorList>
    </citation>
    <scope>NUCLEOTIDE SEQUENCE [LARGE SCALE GENOMIC DNA]</scope>
    <source>
        <strain evidence="1">Cs-k2</strain>
    </source>
</reference>
<dbReference type="InParanoid" id="A0A3R7CK62"/>
<dbReference type="AlphaFoldDB" id="A0A3R7CK62"/>
<organism evidence="1 2">
    <name type="scientific">Clonorchis sinensis</name>
    <name type="common">Chinese liver fluke</name>
    <dbReference type="NCBI Taxonomy" id="79923"/>
    <lineage>
        <taxon>Eukaryota</taxon>
        <taxon>Metazoa</taxon>
        <taxon>Spiralia</taxon>
        <taxon>Lophotrochozoa</taxon>
        <taxon>Platyhelminthes</taxon>
        <taxon>Trematoda</taxon>
        <taxon>Digenea</taxon>
        <taxon>Opisthorchiida</taxon>
        <taxon>Opisthorchiata</taxon>
        <taxon>Opisthorchiidae</taxon>
        <taxon>Clonorchis</taxon>
    </lineage>
</organism>
<reference evidence="1 2" key="1">
    <citation type="journal article" date="2018" name="Biotechnol. Adv.">
        <title>Improved genomic resources and new bioinformatic workflow for the carcinogenic parasite Clonorchis sinensis: Biotechnological implications.</title>
        <authorList>
            <person name="Wang D."/>
            <person name="Korhonen P.K."/>
            <person name="Gasser R.B."/>
            <person name="Young N.D."/>
        </authorList>
    </citation>
    <scope>NUCLEOTIDE SEQUENCE [LARGE SCALE GENOMIC DNA]</scope>
    <source>
        <strain evidence="1">Cs-k2</strain>
    </source>
</reference>
<comment type="caution">
    <text evidence="1">The sequence shown here is derived from an EMBL/GenBank/DDBJ whole genome shotgun (WGS) entry which is preliminary data.</text>
</comment>
<dbReference type="OrthoDB" id="10509030at2759"/>
<name>A0A3R7CK62_CLOSI</name>
<evidence type="ECO:0000313" key="1">
    <source>
        <dbReference type="EMBL" id="KAG5444432.1"/>
    </source>
</evidence>
<sequence length="173" mass="19479">MKVVLLFWRKYSGESTPKEALDSSAVHIQWPYRDLNPGHLTYEASVLPLLHQRRLDAFEFSHLIKRTCSCLSDVIGMPDSSDDDPLTPGLRIIILIDSMTSVFNTDASLPYNHELFESLISKTRTKCPQPGAEGITHCPSWKARSTDSTQAFRNLFHNPLPGQRLTTSLLTPL</sequence>
<keyword evidence="2" id="KW-1185">Reference proteome</keyword>
<dbReference type="EMBL" id="NIRI02000056">
    <property type="protein sequence ID" value="KAG5444432.1"/>
    <property type="molecule type" value="Genomic_DNA"/>
</dbReference>
<evidence type="ECO:0000313" key="2">
    <source>
        <dbReference type="Proteomes" id="UP000286415"/>
    </source>
</evidence>
<gene>
    <name evidence="1" type="ORF">CSKR_110065</name>
</gene>
<dbReference type="Proteomes" id="UP000286415">
    <property type="component" value="Unassembled WGS sequence"/>
</dbReference>
<protein>
    <submittedName>
        <fullName evidence="1">Uncharacterized protein</fullName>
    </submittedName>
</protein>
<proteinExistence type="predicted"/>